<evidence type="ECO:0000313" key="1">
    <source>
        <dbReference type="EMBL" id="KDO24336.1"/>
    </source>
</evidence>
<dbReference type="GeneID" id="24132524"/>
<dbReference type="RefSeq" id="XP_012204931.1">
    <property type="nucleotide sequence ID" value="XM_012349541.1"/>
</dbReference>
<dbReference type="AlphaFoldDB" id="A0A067CCS2"/>
<dbReference type="Proteomes" id="UP000030745">
    <property type="component" value="Unassembled WGS sequence"/>
</dbReference>
<dbReference type="EMBL" id="KK583243">
    <property type="protein sequence ID" value="KDO24336.1"/>
    <property type="molecule type" value="Genomic_DNA"/>
</dbReference>
<gene>
    <name evidence="1" type="ORF">SPRG_10413</name>
</gene>
<organism evidence="1 2">
    <name type="scientific">Saprolegnia parasitica (strain CBS 223.65)</name>
    <dbReference type="NCBI Taxonomy" id="695850"/>
    <lineage>
        <taxon>Eukaryota</taxon>
        <taxon>Sar</taxon>
        <taxon>Stramenopiles</taxon>
        <taxon>Oomycota</taxon>
        <taxon>Saprolegniomycetes</taxon>
        <taxon>Saprolegniales</taxon>
        <taxon>Saprolegniaceae</taxon>
        <taxon>Saprolegnia</taxon>
    </lineage>
</organism>
<reference evidence="1 2" key="1">
    <citation type="journal article" date="2013" name="PLoS Genet.">
        <title>Distinctive expansion of potential virulence genes in the genome of the oomycete fish pathogen Saprolegnia parasitica.</title>
        <authorList>
            <person name="Jiang R.H."/>
            <person name="de Bruijn I."/>
            <person name="Haas B.J."/>
            <person name="Belmonte R."/>
            <person name="Lobach L."/>
            <person name="Christie J."/>
            <person name="van den Ackerveken G."/>
            <person name="Bottin A."/>
            <person name="Bulone V."/>
            <person name="Diaz-Moreno S.M."/>
            <person name="Dumas B."/>
            <person name="Fan L."/>
            <person name="Gaulin E."/>
            <person name="Govers F."/>
            <person name="Grenville-Briggs L.J."/>
            <person name="Horner N.R."/>
            <person name="Levin J.Z."/>
            <person name="Mammella M."/>
            <person name="Meijer H.J."/>
            <person name="Morris P."/>
            <person name="Nusbaum C."/>
            <person name="Oome S."/>
            <person name="Phillips A.J."/>
            <person name="van Rooyen D."/>
            <person name="Rzeszutek E."/>
            <person name="Saraiva M."/>
            <person name="Secombes C.J."/>
            <person name="Seidl M.F."/>
            <person name="Snel B."/>
            <person name="Stassen J.H."/>
            <person name="Sykes S."/>
            <person name="Tripathy S."/>
            <person name="van den Berg H."/>
            <person name="Vega-Arreguin J.C."/>
            <person name="Wawra S."/>
            <person name="Young S.K."/>
            <person name="Zeng Q."/>
            <person name="Dieguez-Uribeondo J."/>
            <person name="Russ C."/>
            <person name="Tyler B.M."/>
            <person name="van West P."/>
        </authorList>
    </citation>
    <scope>NUCLEOTIDE SEQUENCE [LARGE SCALE GENOMIC DNA]</scope>
    <source>
        <strain evidence="1 2">CBS 223.65</strain>
    </source>
</reference>
<dbReference type="KEGG" id="spar:SPRG_10413"/>
<evidence type="ECO:0008006" key="3">
    <source>
        <dbReference type="Google" id="ProtNLM"/>
    </source>
</evidence>
<evidence type="ECO:0000313" key="2">
    <source>
        <dbReference type="Proteomes" id="UP000030745"/>
    </source>
</evidence>
<keyword evidence="2" id="KW-1185">Reference proteome</keyword>
<accession>A0A067CCS2</accession>
<name>A0A067CCS2_SAPPC</name>
<proteinExistence type="predicted"/>
<dbReference type="VEuPathDB" id="FungiDB:SPRG_10413"/>
<sequence>MLVDAGLTQTLEEAIKASHDLQAAIRAVDKGMIVLAASRFNAPVKVMGLTQWTVGERKIGNPSTLLDRLQVLDTILLQTSAGMASIDTAPSDDQVVACASGGAALFGHCVGFSGPESIEMAVLQPPTTCKLQAPTCSTDIADAWFENAFEAAQFRKAMSVHGRTAVSGAREHDVKSLPASGASIACSTYAYVPMKSFFLDAPAMELAEKALADASDLTTVEAAKYFLCDYGSHVLCGVFHVGGVFSKTVEVEATADVDISTLVSACADPTARDLSINYSSFAYGSNIDTRQSTLSDDKRTPCEITTSIESTGPDAASYTIFQQRLLADRSTWHLIDRPTTRVGVWDLLDAAGLETAANLVRSAWLELVASSRVSTPDVAAAVRSVYVAMWQRNPAFGSDTKDQNIASADEATLAVQQQLRVVAQADGRALVDVTLLALRSDAAFGLTLTADCFRDECLLVASRRLVATDVAVAMLQLGTMYMHVLYAVLAQESVNLDPTLHEALQRAAQLAALEHEANKLTDPSVGGTCRAWTSATCHGA</sequence>
<dbReference type="OrthoDB" id="72098at2759"/>
<protein>
    <recommendedName>
        <fullName evidence="3">MACPF domain-containing protein</fullName>
    </recommendedName>
</protein>